<dbReference type="EMBL" id="JAODAN010000008">
    <property type="protein sequence ID" value="KAK1922550.1"/>
    <property type="molecule type" value="Genomic_DNA"/>
</dbReference>
<organism evidence="4 5">
    <name type="scientific">Papiliotrema laurentii</name>
    <name type="common">Cryptococcus laurentii</name>
    <dbReference type="NCBI Taxonomy" id="5418"/>
    <lineage>
        <taxon>Eukaryota</taxon>
        <taxon>Fungi</taxon>
        <taxon>Dikarya</taxon>
        <taxon>Basidiomycota</taxon>
        <taxon>Agaricomycotina</taxon>
        <taxon>Tremellomycetes</taxon>
        <taxon>Tremellales</taxon>
        <taxon>Rhynchogastremaceae</taxon>
        <taxon>Papiliotrema</taxon>
    </lineage>
</organism>
<name>A0AAD9CVX6_PAPLA</name>
<dbReference type="AlphaFoldDB" id="A0AAD9CVX6"/>
<keyword evidence="2" id="KW-0472">Membrane</keyword>
<keyword evidence="2" id="KW-0812">Transmembrane</keyword>
<feature type="signal peptide" evidence="3">
    <location>
        <begin position="1"/>
        <end position="16"/>
    </location>
</feature>
<evidence type="ECO:0000313" key="4">
    <source>
        <dbReference type="EMBL" id="KAK1922550.1"/>
    </source>
</evidence>
<feature type="region of interest" description="Disordered" evidence="1">
    <location>
        <begin position="312"/>
        <end position="333"/>
    </location>
</feature>
<evidence type="ECO:0000256" key="3">
    <source>
        <dbReference type="SAM" id="SignalP"/>
    </source>
</evidence>
<feature type="transmembrane region" description="Helical" evidence="2">
    <location>
        <begin position="259"/>
        <end position="283"/>
    </location>
</feature>
<dbReference type="Proteomes" id="UP001182556">
    <property type="component" value="Unassembled WGS sequence"/>
</dbReference>
<dbReference type="PANTHER" id="PTHR37487:SF3">
    <property type="entry name" value="CLEAVAGE_POLYADENYLATION SPECIFICITY FACTOR A SUBUNIT N-TERMINAL DOMAIN-CONTAINING PROTEIN"/>
    <property type="match status" value="1"/>
</dbReference>
<proteinExistence type="predicted"/>
<reference evidence="4" key="1">
    <citation type="submission" date="2023-02" db="EMBL/GenBank/DDBJ databases">
        <title>Identification and recombinant expression of a fungal hydrolase from Papiliotrema laurentii that hydrolyzes apple cutin and clears colloidal polyester polyurethane.</title>
        <authorList>
            <consortium name="DOE Joint Genome Institute"/>
            <person name="Roman V.A."/>
            <person name="Bojanowski C."/>
            <person name="Crable B.R."/>
            <person name="Wagner D.N."/>
            <person name="Hung C.S."/>
            <person name="Nadeau L.J."/>
            <person name="Schratz L."/>
            <person name="Haridas S."/>
            <person name="Pangilinan J."/>
            <person name="Lipzen A."/>
            <person name="Na H."/>
            <person name="Yan M."/>
            <person name="Ng V."/>
            <person name="Grigoriev I.V."/>
            <person name="Spatafora J.W."/>
            <person name="Barlow D."/>
            <person name="Biffinger J."/>
            <person name="Kelley-Loughnane N."/>
            <person name="Varaljay V.A."/>
            <person name="Crookes-Goodson W.J."/>
        </authorList>
    </citation>
    <scope>NUCLEOTIDE SEQUENCE</scope>
    <source>
        <strain evidence="4">5307AH</strain>
    </source>
</reference>
<feature type="compositionally biased region" description="Basic and acidic residues" evidence="1">
    <location>
        <begin position="519"/>
        <end position="541"/>
    </location>
</feature>
<dbReference type="PANTHER" id="PTHR37487">
    <property type="entry name" value="CHROMOSOME 1, WHOLE GENOME SHOTGUN SEQUENCE"/>
    <property type="match status" value="1"/>
</dbReference>
<feature type="compositionally biased region" description="Basic and acidic residues" evidence="1">
    <location>
        <begin position="500"/>
        <end position="510"/>
    </location>
</feature>
<evidence type="ECO:0000313" key="5">
    <source>
        <dbReference type="Proteomes" id="UP001182556"/>
    </source>
</evidence>
<feature type="chain" id="PRO_5042026900" evidence="3">
    <location>
        <begin position="17"/>
        <end position="541"/>
    </location>
</feature>
<feature type="region of interest" description="Disordered" evidence="1">
    <location>
        <begin position="364"/>
        <end position="390"/>
    </location>
</feature>
<feature type="region of interest" description="Disordered" evidence="1">
    <location>
        <begin position="211"/>
        <end position="235"/>
    </location>
</feature>
<evidence type="ECO:0000256" key="2">
    <source>
        <dbReference type="SAM" id="Phobius"/>
    </source>
</evidence>
<feature type="compositionally biased region" description="Low complexity" evidence="1">
    <location>
        <begin position="451"/>
        <end position="471"/>
    </location>
</feature>
<keyword evidence="2" id="KW-1133">Transmembrane helix</keyword>
<evidence type="ECO:0000256" key="1">
    <source>
        <dbReference type="SAM" id="MobiDB-lite"/>
    </source>
</evidence>
<sequence>MLLSALLLTLFPTALGFSFSPSSSSPTQCGTVDVNWTGGTPPFRLLVLPAFDYPTNISLPDSAYDGSSGSYTWTVNYPANTDFVMLMSDATGVGTGGVSPLYKVGHGSSSCSLRSTNVDFYFALNETSVNQCGAVNIYWDNTAKKPVTILGAIPSGQPFMFQSTSANSIDWNTNIAAGTRFILAAFDNGQFGNGGSSAVLTVGGSSSSSCLDDFSPSSTPAGSPTATSTGTQTTQAGVKTVTAITTASAKGAAGLSTGAIVGIAVAAVVVVLVLQGALFYFCCRRQLAALISHRRQMRGREVKEGDVDLVDDPDALDDRSTSLHHVRTRDKNDRLSMARQLGPQTRSSVGDTFDAESSVSPYWDLAPSAGPLSPARGPFDTPPEEDFAPPQRVHLRNDSISSNNSGAALLNLNLDTSPSMLSLPMFSPYSPHAQPPSASASPRHSYNPFPSSASASGQGSSGSSKAQMAAALSAQNPDNRVAPDFEGSQPQPEAPAGGFRFHEDAGRVDVEDLPPVYRPEWETESQRGSMRQEYRRSREES</sequence>
<feature type="compositionally biased region" description="Low complexity" evidence="1">
    <location>
        <begin position="431"/>
        <end position="442"/>
    </location>
</feature>
<gene>
    <name evidence="4" type="ORF">DB88DRAFT_495498</name>
</gene>
<accession>A0AAD9CVX6</accession>
<protein>
    <submittedName>
        <fullName evidence="4">Uncharacterized protein</fullName>
    </submittedName>
</protein>
<keyword evidence="3" id="KW-0732">Signal</keyword>
<feature type="region of interest" description="Disordered" evidence="1">
    <location>
        <begin position="431"/>
        <end position="541"/>
    </location>
</feature>
<comment type="caution">
    <text evidence="4">The sequence shown here is derived from an EMBL/GenBank/DDBJ whole genome shotgun (WGS) entry which is preliminary data.</text>
</comment>
<keyword evidence="5" id="KW-1185">Reference proteome</keyword>